<dbReference type="Pfam" id="PF03358">
    <property type="entry name" value="FMN_red"/>
    <property type="match status" value="1"/>
</dbReference>
<dbReference type="InterPro" id="IPR029039">
    <property type="entry name" value="Flavoprotein-like_sf"/>
</dbReference>
<dbReference type="GO" id="GO:0016491">
    <property type="term" value="F:oxidoreductase activity"/>
    <property type="evidence" value="ECO:0007669"/>
    <property type="project" value="InterPro"/>
</dbReference>
<name>A0A1H3SFQ3_9PSEU</name>
<dbReference type="EMBL" id="FNON01000013">
    <property type="protein sequence ID" value="SDZ36538.1"/>
    <property type="molecule type" value="Genomic_DNA"/>
</dbReference>
<dbReference type="AlphaFoldDB" id="A0A1H3SFQ3"/>
<evidence type="ECO:0000313" key="3">
    <source>
        <dbReference type="Proteomes" id="UP000199515"/>
    </source>
</evidence>
<accession>A0A1H3SFQ3</accession>
<dbReference type="GO" id="GO:0010181">
    <property type="term" value="F:FMN binding"/>
    <property type="evidence" value="ECO:0007669"/>
    <property type="project" value="TreeGrafter"/>
</dbReference>
<reference evidence="2 3" key="1">
    <citation type="submission" date="2016-10" db="EMBL/GenBank/DDBJ databases">
        <authorList>
            <person name="de Groot N.N."/>
        </authorList>
    </citation>
    <scope>NUCLEOTIDE SEQUENCE [LARGE SCALE GENOMIC DNA]</scope>
    <source>
        <strain evidence="2 3">CPCC 202699</strain>
    </source>
</reference>
<keyword evidence="3" id="KW-1185">Reference proteome</keyword>
<evidence type="ECO:0000259" key="1">
    <source>
        <dbReference type="Pfam" id="PF03358"/>
    </source>
</evidence>
<dbReference type="PANTHER" id="PTHR30543">
    <property type="entry name" value="CHROMATE REDUCTASE"/>
    <property type="match status" value="1"/>
</dbReference>
<dbReference type="PANTHER" id="PTHR30543:SF21">
    <property type="entry name" value="NAD(P)H-DEPENDENT FMN REDUCTASE LOT6"/>
    <property type="match status" value="1"/>
</dbReference>
<sequence>MTRIAVITGSTRPRRRAKMVADWVLDVAVRHTGSADVTYELVDIAEFALPLLDEEVPAAIGDYGQEHTRRWAAAIDGFDGFVFVTPEYNHSMPAALKNAIDYLFGEWGDKSAGFVSYGLHGGTRAVEHLRVTLAEVKVADVRTTVALSLFNDFRITDITQPGVFAPGDHQEPTLTRMLDEVVAWARALAPLRVKENA</sequence>
<organism evidence="2 3">
    <name type="scientific">Amycolatopsis xylanica</name>
    <dbReference type="NCBI Taxonomy" id="589385"/>
    <lineage>
        <taxon>Bacteria</taxon>
        <taxon>Bacillati</taxon>
        <taxon>Actinomycetota</taxon>
        <taxon>Actinomycetes</taxon>
        <taxon>Pseudonocardiales</taxon>
        <taxon>Pseudonocardiaceae</taxon>
        <taxon>Amycolatopsis</taxon>
    </lineage>
</organism>
<feature type="domain" description="NADPH-dependent FMN reductase-like" evidence="1">
    <location>
        <begin position="2"/>
        <end position="150"/>
    </location>
</feature>
<gene>
    <name evidence="2" type="ORF">SAMN05421504_113179</name>
</gene>
<dbReference type="Gene3D" id="3.40.50.360">
    <property type="match status" value="1"/>
</dbReference>
<dbReference type="STRING" id="589385.SAMN05421504_113179"/>
<dbReference type="InterPro" id="IPR050712">
    <property type="entry name" value="NAD(P)H-dep_reductase"/>
</dbReference>
<dbReference type="RefSeq" id="WP_091299109.1">
    <property type="nucleotide sequence ID" value="NZ_FNON01000013.1"/>
</dbReference>
<dbReference type="Proteomes" id="UP000199515">
    <property type="component" value="Unassembled WGS sequence"/>
</dbReference>
<dbReference type="InterPro" id="IPR005025">
    <property type="entry name" value="FMN_Rdtase-like_dom"/>
</dbReference>
<dbReference type="GO" id="GO:0005829">
    <property type="term" value="C:cytosol"/>
    <property type="evidence" value="ECO:0007669"/>
    <property type="project" value="TreeGrafter"/>
</dbReference>
<protein>
    <submittedName>
        <fullName evidence="2">NAD(P)H-dependent FMN reductase</fullName>
    </submittedName>
</protein>
<proteinExistence type="predicted"/>
<evidence type="ECO:0000313" key="2">
    <source>
        <dbReference type="EMBL" id="SDZ36538.1"/>
    </source>
</evidence>
<dbReference type="SUPFAM" id="SSF52218">
    <property type="entry name" value="Flavoproteins"/>
    <property type="match status" value="1"/>
</dbReference>
<dbReference type="OrthoDB" id="9812295at2"/>